<evidence type="ECO:0000313" key="2">
    <source>
        <dbReference type="Proteomes" id="UP000546200"/>
    </source>
</evidence>
<organism evidence="1 2">
    <name type="scientific">Sphingomonas aerophila</name>
    <dbReference type="NCBI Taxonomy" id="1344948"/>
    <lineage>
        <taxon>Bacteria</taxon>
        <taxon>Pseudomonadati</taxon>
        <taxon>Pseudomonadota</taxon>
        <taxon>Alphaproteobacteria</taxon>
        <taxon>Sphingomonadales</taxon>
        <taxon>Sphingomonadaceae</taxon>
        <taxon>Sphingomonas</taxon>
    </lineage>
</organism>
<name>A0A7W9EXN6_9SPHN</name>
<accession>A0A7W9EXN6</accession>
<gene>
    <name evidence="1" type="ORF">FHS94_003880</name>
</gene>
<dbReference type="AlphaFoldDB" id="A0A7W9EXN6"/>
<reference evidence="1 2" key="1">
    <citation type="submission" date="2020-08" db="EMBL/GenBank/DDBJ databases">
        <title>Genomic Encyclopedia of Type Strains, Phase IV (KMG-IV): sequencing the most valuable type-strain genomes for metagenomic binning, comparative biology and taxonomic classification.</title>
        <authorList>
            <person name="Goeker M."/>
        </authorList>
    </citation>
    <scope>NUCLEOTIDE SEQUENCE [LARGE SCALE GENOMIC DNA]</scope>
    <source>
        <strain evidence="1 2">DSM 100044</strain>
    </source>
</reference>
<evidence type="ECO:0000313" key="1">
    <source>
        <dbReference type="EMBL" id="MBB5717007.1"/>
    </source>
</evidence>
<keyword evidence="2" id="KW-1185">Reference proteome</keyword>
<protein>
    <submittedName>
        <fullName evidence="1">Uncharacterized protein</fullName>
    </submittedName>
</protein>
<dbReference type="EMBL" id="JACIJK010000020">
    <property type="protein sequence ID" value="MBB5717007.1"/>
    <property type="molecule type" value="Genomic_DNA"/>
</dbReference>
<proteinExistence type="predicted"/>
<sequence>MVNQNQIGSSRRLIGGRCNPRAGTCPFEILNPINPAQTIATMTPKVPANSIANY</sequence>
<comment type="caution">
    <text evidence="1">The sequence shown here is derived from an EMBL/GenBank/DDBJ whole genome shotgun (WGS) entry which is preliminary data.</text>
</comment>
<dbReference type="Proteomes" id="UP000546200">
    <property type="component" value="Unassembled WGS sequence"/>
</dbReference>